<keyword evidence="1" id="KW-0472">Membrane</keyword>
<keyword evidence="1" id="KW-0812">Transmembrane</keyword>
<dbReference type="PANTHER" id="PTHR34543">
    <property type="entry name" value="PROTEIN ABA DEFICIENT 4, CHLOROPLASTIC"/>
    <property type="match status" value="1"/>
</dbReference>
<gene>
    <name evidence="2" type="ORF">SAMN05444278_106116</name>
</gene>
<dbReference type="PANTHER" id="PTHR34543:SF1">
    <property type="entry name" value="PROTEIN ABA DEFICIENT 4, CHLOROPLASTIC"/>
    <property type="match status" value="1"/>
</dbReference>
<dbReference type="OrthoDB" id="345237at2"/>
<dbReference type="Pfam" id="PF14108">
    <property type="entry name" value="ABA4-like"/>
    <property type="match status" value="1"/>
</dbReference>
<organism evidence="2 3">
    <name type="scientific">Psychroflexus salarius</name>
    <dbReference type="NCBI Taxonomy" id="1155689"/>
    <lineage>
        <taxon>Bacteria</taxon>
        <taxon>Pseudomonadati</taxon>
        <taxon>Bacteroidota</taxon>
        <taxon>Flavobacteriia</taxon>
        <taxon>Flavobacteriales</taxon>
        <taxon>Flavobacteriaceae</taxon>
        <taxon>Psychroflexus</taxon>
    </lineage>
</organism>
<name>A0A1M4WQP1_9FLAO</name>
<keyword evidence="1" id="KW-1133">Transmembrane helix</keyword>
<reference evidence="2 3" key="1">
    <citation type="submission" date="2016-11" db="EMBL/GenBank/DDBJ databases">
        <authorList>
            <person name="Jaros S."/>
            <person name="Januszkiewicz K."/>
            <person name="Wedrychowicz H."/>
        </authorList>
    </citation>
    <scope>NUCLEOTIDE SEQUENCE [LARGE SCALE GENOMIC DNA]</scope>
    <source>
        <strain evidence="2 3">DSM 25661</strain>
    </source>
</reference>
<feature type="transmembrane region" description="Helical" evidence="1">
    <location>
        <begin position="6"/>
        <end position="25"/>
    </location>
</feature>
<dbReference type="Proteomes" id="UP000184462">
    <property type="component" value="Unassembled WGS sequence"/>
</dbReference>
<feature type="transmembrane region" description="Helical" evidence="1">
    <location>
        <begin position="32"/>
        <end position="53"/>
    </location>
</feature>
<sequence length="145" mass="16314">MTAAFVFQLVNALVLPAWISLVFFPKKSWRPLVVYIIAVLMALVYAVCVLSGLDQFNAEAFSTLAGVKALFATDQAILTGWIHYLVFDLLVGHWLLQQSQKHNIPHAWMIPCLLLCFMFGPVGFLAYTLVRSIYRFKAKTSTNNS</sequence>
<evidence type="ECO:0000313" key="3">
    <source>
        <dbReference type="Proteomes" id="UP000184462"/>
    </source>
</evidence>
<evidence type="ECO:0000313" key="2">
    <source>
        <dbReference type="EMBL" id="SHE83528.1"/>
    </source>
</evidence>
<evidence type="ECO:0000256" key="1">
    <source>
        <dbReference type="SAM" id="Phobius"/>
    </source>
</evidence>
<proteinExistence type="predicted"/>
<dbReference type="EMBL" id="FQTW01000006">
    <property type="protein sequence ID" value="SHE83528.1"/>
    <property type="molecule type" value="Genomic_DNA"/>
</dbReference>
<feature type="transmembrane region" description="Helical" evidence="1">
    <location>
        <begin position="108"/>
        <end position="130"/>
    </location>
</feature>
<protein>
    <recommendedName>
        <fullName evidence="4">DUF4281 domain-containing protein</fullName>
    </recommendedName>
</protein>
<dbReference type="InterPro" id="IPR025461">
    <property type="entry name" value="ABA4-like"/>
</dbReference>
<dbReference type="AlphaFoldDB" id="A0A1M4WQP1"/>
<dbReference type="RefSeq" id="WP_073193226.1">
    <property type="nucleotide sequence ID" value="NZ_FQTW01000006.1"/>
</dbReference>
<dbReference type="STRING" id="1155689.SAMN05444278_106116"/>
<keyword evidence="3" id="KW-1185">Reference proteome</keyword>
<accession>A0A1M4WQP1</accession>
<evidence type="ECO:0008006" key="4">
    <source>
        <dbReference type="Google" id="ProtNLM"/>
    </source>
</evidence>